<evidence type="ECO:0000256" key="3">
    <source>
        <dbReference type="ARBA" id="ARBA00023163"/>
    </source>
</evidence>
<name>A0A853B5W4_9PSEU</name>
<dbReference type="EMBL" id="JACCFK010000001">
    <property type="protein sequence ID" value="NYI90205.1"/>
    <property type="molecule type" value="Genomic_DNA"/>
</dbReference>
<dbReference type="InterPro" id="IPR000524">
    <property type="entry name" value="Tscrpt_reg_HTH_GntR"/>
</dbReference>
<dbReference type="InterPro" id="IPR011711">
    <property type="entry name" value="GntR_C"/>
</dbReference>
<organism evidence="5 6">
    <name type="scientific">Amycolatopsis endophytica</name>
    <dbReference type="NCBI Taxonomy" id="860233"/>
    <lineage>
        <taxon>Bacteria</taxon>
        <taxon>Bacillati</taxon>
        <taxon>Actinomycetota</taxon>
        <taxon>Actinomycetes</taxon>
        <taxon>Pseudonocardiales</taxon>
        <taxon>Pseudonocardiaceae</taxon>
        <taxon>Amycolatopsis</taxon>
    </lineage>
</organism>
<dbReference type="Gene3D" id="1.10.10.10">
    <property type="entry name" value="Winged helix-like DNA-binding domain superfamily/Winged helix DNA-binding domain"/>
    <property type="match status" value="1"/>
</dbReference>
<dbReference type="SUPFAM" id="SSF46785">
    <property type="entry name" value="Winged helix' DNA-binding domain"/>
    <property type="match status" value="1"/>
</dbReference>
<evidence type="ECO:0000256" key="2">
    <source>
        <dbReference type="ARBA" id="ARBA00023125"/>
    </source>
</evidence>
<dbReference type="PANTHER" id="PTHR43537">
    <property type="entry name" value="TRANSCRIPTIONAL REGULATOR, GNTR FAMILY"/>
    <property type="match status" value="1"/>
</dbReference>
<dbReference type="RefSeq" id="WP_179774243.1">
    <property type="nucleotide sequence ID" value="NZ_JACCFK010000001.1"/>
</dbReference>
<gene>
    <name evidence="5" type="ORF">HNR02_003528</name>
</gene>
<sequence length="224" mass="24745">MRTPRGQELADSIVELIERRGLEPGDPLPPEPRLVEEFDVARNSLREALRTLQALGIVEIRHGYGTFVGAASMTALSPSLLFRTRARSREDLRGLRDLLEVRQILETELTCKLARQRDDALLDRLADCVRRMADPAVSAAADGEFHELLCTAAGNELAAELIRLFWAVYRQTEVLIGAPRTPADALVAKHQLIVDALAAGDPAVIADAVRRHFDEVRGRLEPDG</sequence>
<dbReference type="Pfam" id="PF00392">
    <property type="entry name" value="GntR"/>
    <property type="match status" value="1"/>
</dbReference>
<keyword evidence="2 5" id="KW-0238">DNA-binding</keyword>
<dbReference type="Proteomes" id="UP000549616">
    <property type="component" value="Unassembled WGS sequence"/>
</dbReference>
<comment type="caution">
    <text evidence="5">The sequence shown here is derived from an EMBL/GenBank/DDBJ whole genome shotgun (WGS) entry which is preliminary data.</text>
</comment>
<keyword evidence="3" id="KW-0804">Transcription</keyword>
<dbReference type="PANTHER" id="PTHR43537:SF5">
    <property type="entry name" value="UXU OPERON TRANSCRIPTIONAL REGULATOR"/>
    <property type="match status" value="1"/>
</dbReference>
<dbReference type="SMART" id="SM00895">
    <property type="entry name" value="FCD"/>
    <property type="match status" value="1"/>
</dbReference>
<dbReference type="InterPro" id="IPR008920">
    <property type="entry name" value="TF_FadR/GntR_C"/>
</dbReference>
<evidence type="ECO:0000256" key="1">
    <source>
        <dbReference type="ARBA" id="ARBA00023015"/>
    </source>
</evidence>
<dbReference type="Pfam" id="PF07729">
    <property type="entry name" value="FCD"/>
    <property type="match status" value="1"/>
</dbReference>
<feature type="domain" description="HTH gntR-type" evidence="4">
    <location>
        <begin position="3"/>
        <end position="71"/>
    </location>
</feature>
<evidence type="ECO:0000259" key="4">
    <source>
        <dbReference type="PROSITE" id="PS50949"/>
    </source>
</evidence>
<protein>
    <submittedName>
        <fullName evidence="5">DNA-binding FadR family transcriptional regulator</fullName>
    </submittedName>
</protein>
<dbReference type="AlphaFoldDB" id="A0A853B5W4"/>
<dbReference type="GO" id="GO:0003677">
    <property type="term" value="F:DNA binding"/>
    <property type="evidence" value="ECO:0007669"/>
    <property type="project" value="UniProtKB-KW"/>
</dbReference>
<reference evidence="5 6" key="1">
    <citation type="submission" date="2020-07" db="EMBL/GenBank/DDBJ databases">
        <title>Sequencing the genomes of 1000 actinobacteria strains.</title>
        <authorList>
            <person name="Klenk H.-P."/>
        </authorList>
    </citation>
    <scope>NUCLEOTIDE SEQUENCE [LARGE SCALE GENOMIC DNA]</scope>
    <source>
        <strain evidence="5 6">DSM 104006</strain>
    </source>
</reference>
<dbReference type="GO" id="GO:0003700">
    <property type="term" value="F:DNA-binding transcription factor activity"/>
    <property type="evidence" value="ECO:0007669"/>
    <property type="project" value="InterPro"/>
</dbReference>
<dbReference type="InterPro" id="IPR036388">
    <property type="entry name" value="WH-like_DNA-bd_sf"/>
</dbReference>
<keyword evidence="6" id="KW-1185">Reference proteome</keyword>
<proteinExistence type="predicted"/>
<dbReference type="PROSITE" id="PS50949">
    <property type="entry name" value="HTH_GNTR"/>
    <property type="match status" value="1"/>
</dbReference>
<dbReference type="Gene3D" id="1.20.120.530">
    <property type="entry name" value="GntR ligand-binding domain-like"/>
    <property type="match status" value="1"/>
</dbReference>
<dbReference type="CDD" id="cd07377">
    <property type="entry name" value="WHTH_GntR"/>
    <property type="match status" value="1"/>
</dbReference>
<evidence type="ECO:0000313" key="6">
    <source>
        <dbReference type="Proteomes" id="UP000549616"/>
    </source>
</evidence>
<dbReference type="PRINTS" id="PR00035">
    <property type="entry name" value="HTHGNTR"/>
</dbReference>
<evidence type="ECO:0000313" key="5">
    <source>
        <dbReference type="EMBL" id="NYI90205.1"/>
    </source>
</evidence>
<dbReference type="SUPFAM" id="SSF48008">
    <property type="entry name" value="GntR ligand-binding domain-like"/>
    <property type="match status" value="1"/>
</dbReference>
<keyword evidence="1" id="KW-0805">Transcription regulation</keyword>
<accession>A0A853B5W4</accession>
<dbReference type="InterPro" id="IPR036390">
    <property type="entry name" value="WH_DNA-bd_sf"/>
</dbReference>
<dbReference type="SMART" id="SM00345">
    <property type="entry name" value="HTH_GNTR"/>
    <property type="match status" value="1"/>
</dbReference>